<accession>A0A067KKY4</accession>
<dbReference type="Pfam" id="PF01694">
    <property type="entry name" value="Rhomboid"/>
    <property type="match status" value="1"/>
</dbReference>
<sequence>MAVVPVWCKMPYKNYIHSPQNSARQHERGLTCVCYAFPHGNISSDARKNFPALYSTADILMKTKTRGEVNVSREAILSQGTLHFQNMIEVSDLHRVWNIKGENFYAASDSPKNSNIEKQLGSLDSYFRKLQGAITQPPSDSSNETIKPLDKSEQINAMEELKSLNSYLGKLNKDVNFKNDLLSTFDGQTSEEVNPAEKPFSVYEDSRREEGEKPKSFVKYRKKDVNIVSMTSQSLRQNGETSDFYLISSLVSINIAVFLFEIASPVRNSEFELLSLPLLYGAKINDLILVGEWWRLVTPMFLHSGVFHVALGCWSLLTFGPRVCQGYGSFTFFLIYILGGLSGNLTSFLHTPGPTVGGTGPIFAIIGAWLVYQMQNKDVIAKDVSESLFQKAIITTGLAFILSHFGPIDDWTHLGAVLTGIAYGFFTCPTLQLDNASSRTGQDEGIALVRGYANPCKSLALFAVFILFLSSLLFFAEPPLDTGVSDDFVWFLQYLN</sequence>
<dbReference type="InterPro" id="IPR035952">
    <property type="entry name" value="Rhomboid-like_sf"/>
</dbReference>
<evidence type="ECO:0000256" key="5">
    <source>
        <dbReference type="ARBA" id="ARBA00023136"/>
    </source>
</evidence>
<feature type="transmembrane region" description="Helical" evidence="6">
    <location>
        <begin position="300"/>
        <end position="320"/>
    </location>
</feature>
<feature type="transmembrane region" description="Helical" evidence="6">
    <location>
        <begin position="327"/>
        <end position="349"/>
    </location>
</feature>
<feature type="transmembrane region" description="Helical" evidence="6">
    <location>
        <begin position="244"/>
        <end position="262"/>
    </location>
</feature>
<protein>
    <recommendedName>
        <fullName evidence="7">Peptidase S54 rhomboid domain-containing protein</fullName>
    </recommendedName>
</protein>
<dbReference type="SUPFAM" id="SSF144091">
    <property type="entry name" value="Rhomboid-like"/>
    <property type="match status" value="1"/>
</dbReference>
<evidence type="ECO:0000259" key="7">
    <source>
        <dbReference type="Pfam" id="PF01694"/>
    </source>
</evidence>
<dbReference type="KEGG" id="jcu:105638707"/>
<keyword evidence="4 6" id="KW-1133">Transmembrane helix</keyword>
<dbReference type="InterPro" id="IPR050925">
    <property type="entry name" value="Rhomboid_protease_S54"/>
</dbReference>
<dbReference type="InterPro" id="IPR022764">
    <property type="entry name" value="Peptidase_S54_rhomboid_dom"/>
</dbReference>
<dbReference type="GO" id="GO:0016020">
    <property type="term" value="C:membrane"/>
    <property type="evidence" value="ECO:0007669"/>
    <property type="project" value="UniProtKB-SubCell"/>
</dbReference>
<keyword evidence="9" id="KW-1185">Reference proteome</keyword>
<dbReference type="Proteomes" id="UP000027138">
    <property type="component" value="Unassembled WGS sequence"/>
</dbReference>
<evidence type="ECO:0000256" key="6">
    <source>
        <dbReference type="SAM" id="Phobius"/>
    </source>
</evidence>
<evidence type="ECO:0000256" key="4">
    <source>
        <dbReference type="ARBA" id="ARBA00022989"/>
    </source>
</evidence>
<reference evidence="8 9" key="1">
    <citation type="journal article" date="2014" name="PLoS ONE">
        <title>Global Analysis of Gene Expression Profiles in Physic Nut (Jatropha curcas L.) Seedlings Exposed to Salt Stress.</title>
        <authorList>
            <person name="Zhang L."/>
            <person name="Zhang C."/>
            <person name="Wu P."/>
            <person name="Chen Y."/>
            <person name="Li M."/>
            <person name="Jiang H."/>
            <person name="Wu G."/>
        </authorList>
    </citation>
    <scope>NUCLEOTIDE SEQUENCE [LARGE SCALE GENOMIC DNA]</scope>
    <source>
        <strain evidence="9">cv. GZQX0401</strain>
        <tissue evidence="8">Young leaves</tissue>
    </source>
</reference>
<evidence type="ECO:0000313" key="8">
    <source>
        <dbReference type="EMBL" id="KDP32935.1"/>
    </source>
</evidence>
<proteinExistence type="inferred from homology"/>
<feature type="domain" description="Peptidase S54 rhomboid" evidence="7">
    <location>
        <begin position="291"/>
        <end position="429"/>
    </location>
</feature>
<keyword evidence="3 6" id="KW-0812">Transmembrane</keyword>
<dbReference type="Gene3D" id="1.20.1540.10">
    <property type="entry name" value="Rhomboid-like"/>
    <property type="match status" value="1"/>
</dbReference>
<keyword evidence="5 6" id="KW-0472">Membrane</keyword>
<evidence type="ECO:0000256" key="1">
    <source>
        <dbReference type="ARBA" id="ARBA00004141"/>
    </source>
</evidence>
<evidence type="ECO:0000256" key="2">
    <source>
        <dbReference type="ARBA" id="ARBA00009045"/>
    </source>
</evidence>
<organism evidence="8 9">
    <name type="scientific">Jatropha curcas</name>
    <name type="common">Barbados nut</name>
    <dbReference type="NCBI Taxonomy" id="180498"/>
    <lineage>
        <taxon>Eukaryota</taxon>
        <taxon>Viridiplantae</taxon>
        <taxon>Streptophyta</taxon>
        <taxon>Embryophyta</taxon>
        <taxon>Tracheophyta</taxon>
        <taxon>Spermatophyta</taxon>
        <taxon>Magnoliopsida</taxon>
        <taxon>eudicotyledons</taxon>
        <taxon>Gunneridae</taxon>
        <taxon>Pentapetalae</taxon>
        <taxon>rosids</taxon>
        <taxon>fabids</taxon>
        <taxon>Malpighiales</taxon>
        <taxon>Euphorbiaceae</taxon>
        <taxon>Crotonoideae</taxon>
        <taxon>Jatropheae</taxon>
        <taxon>Jatropha</taxon>
    </lineage>
</organism>
<dbReference type="AlphaFoldDB" id="A0A067KKY4"/>
<dbReference type="PANTHER" id="PTHR43731:SF30">
    <property type="entry name" value="RHOMBOID-LIKE PROTEIN 9, CHLOROPLASTIC"/>
    <property type="match status" value="1"/>
</dbReference>
<comment type="subcellular location">
    <subcellularLocation>
        <location evidence="1">Membrane</location>
        <topology evidence="1">Multi-pass membrane protein</topology>
    </subcellularLocation>
</comment>
<dbReference type="GO" id="GO:0004252">
    <property type="term" value="F:serine-type endopeptidase activity"/>
    <property type="evidence" value="ECO:0007669"/>
    <property type="project" value="InterPro"/>
</dbReference>
<evidence type="ECO:0000256" key="3">
    <source>
        <dbReference type="ARBA" id="ARBA00022692"/>
    </source>
</evidence>
<gene>
    <name evidence="8" type="ORF">JCGZ_12966</name>
</gene>
<feature type="transmembrane region" description="Helical" evidence="6">
    <location>
        <begin position="459"/>
        <end position="476"/>
    </location>
</feature>
<name>A0A067KKY4_JATCU</name>
<dbReference type="OrthoDB" id="418595at2759"/>
<dbReference type="PANTHER" id="PTHR43731">
    <property type="entry name" value="RHOMBOID PROTEASE"/>
    <property type="match status" value="1"/>
</dbReference>
<dbReference type="STRING" id="180498.A0A067KKY4"/>
<evidence type="ECO:0000313" key="9">
    <source>
        <dbReference type="Proteomes" id="UP000027138"/>
    </source>
</evidence>
<comment type="similarity">
    <text evidence="2">Belongs to the peptidase S54 family.</text>
</comment>
<dbReference type="EMBL" id="KK914568">
    <property type="protein sequence ID" value="KDP32935.1"/>
    <property type="molecule type" value="Genomic_DNA"/>
</dbReference>
<dbReference type="FunFam" id="1.20.1540.10:FF:000017">
    <property type="entry name" value="RHOMBOID-like protein 9, chloroplastic"/>
    <property type="match status" value="1"/>
</dbReference>
<feature type="transmembrane region" description="Helical" evidence="6">
    <location>
        <begin position="355"/>
        <end position="372"/>
    </location>
</feature>